<reference evidence="1" key="1">
    <citation type="journal article" date="2021" name="Nat. Microbiol.">
        <title>Cocultivation of an ultrasmall environmental parasitic bacterium with lytic ability against bacteria associated with wastewater foams.</title>
        <authorList>
            <person name="Batinovic S."/>
            <person name="Rose J.J.A."/>
            <person name="Ratcliffe J."/>
            <person name="Seviour R.J."/>
            <person name="Petrovski S."/>
        </authorList>
    </citation>
    <scope>NUCLEOTIDE SEQUENCE</scope>
    <source>
        <strain evidence="1">CON44</strain>
    </source>
</reference>
<proteinExistence type="predicted"/>
<dbReference type="AlphaFoldDB" id="A0A857KJ49"/>
<gene>
    <name evidence="1" type="ORF">GII30_10920</name>
</gene>
<accession>A0A857KJ49</accession>
<evidence type="ECO:0000313" key="1">
    <source>
        <dbReference type="EMBL" id="QHN39603.1"/>
    </source>
</evidence>
<dbReference type="RefSeq" id="WP_005183287.1">
    <property type="nucleotide sequence ID" value="NZ_CP045804.1"/>
</dbReference>
<name>A0A857KJ49_9ACTN</name>
<organism evidence="1">
    <name type="scientific">Gordonia amarae</name>
    <dbReference type="NCBI Taxonomy" id="36821"/>
    <lineage>
        <taxon>Bacteria</taxon>
        <taxon>Bacillati</taxon>
        <taxon>Actinomycetota</taxon>
        <taxon>Actinomycetes</taxon>
        <taxon>Mycobacteriales</taxon>
        <taxon>Gordoniaceae</taxon>
        <taxon>Gordonia</taxon>
    </lineage>
</organism>
<dbReference type="EMBL" id="CP045810">
    <property type="protein sequence ID" value="QHN39603.1"/>
    <property type="molecule type" value="Genomic_DNA"/>
</dbReference>
<protein>
    <submittedName>
        <fullName evidence="1">Uncharacterized protein</fullName>
    </submittedName>
</protein>
<sequence>MAVCDPDTPAYVITRYLGFVCEDANPVAALRNPFGLENWTLPVLEVTIILGAVLALLHAIRRLRRDNDPTNLALWIGSLVYLFVIEPPLYFPEWFGMQDAMGFMFAHNVFTVDFMYDRLPLYIVCFYPALSQVAYEIVRAFGFFDGTRHAALKGAVAVAFVYQVFYEIFDQLGPQLKWWAWNVDEPFYGHTAAELGNPAAVPLLASVPLNSVWLFASVSFGVLTYVSTRLIANPTLAGNAPRGLSLAWRIVVSGVLAVISMPLMGIPASVFGRGEGANLTGQAIVLGVEIAALWLVGLYLLGTQWRKMRAAAASAHSPARTARPFLLVFPFLFLGVHTALWIAALPDYFGATDGVTDGGTPIGSLPYVIACLVVALGSLLAALTLGRDRTEPAATAGEGDAATRQPLNQV</sequence>